<evidence type="ECO:0000256" key="6">
    <source>
        <dbReference type="ARBA" id="ARBA00023136"/>
    </source>
</evidence>
<keyword evidence="6 7" id="KW-0472">Membrane</keyword>
<keyword evidence="5 7" id="KW-1133">Transmembrane helix</keyword>
<evidence type="ECO:0000313" key="9">
    <source>
        <dbReference type="EMBL" id="EET62259.1"/>
    </source>
</evidence>
<dbReference type="eggNOG" id="COG0395">
    <property type="taxonomic scope" value="Bacteria"/>
</dbReference>
<dbReference type="GO" id="GO:0005886">
    <property type="term" value="C:plasma membrane"/>
    <property type="evidence" value="ECO:0007669"/>
    <property type="project" value="UniProtKB-SubCell"/>
</dbReference>
<evidence type="ECO:0000256" key="7">
    <source>
        <dbReference type="RuleBase" id="RU363032"/>
    </source>
</evidence>
<feature type="transmembrane region" description="Helical" evidence="7">
    <location>
        <begin position="81"/>
        <end position="100"/>
    </location>
</feature>
<evidence type="ECO:0000256" key="5">
    <source>
        <dbReference type="ARBA" id="ARBA00022989"/>
    </source>
</evidence>
<proteinExistence type="inferred from homology"/>
<dbReference type="InterPro" id="IPR035906">
    <property type="entry name" value="MetI-like_sf"/>
</dbReference>
<dbReference type="STRING" id="168384.SAMN05660368_01387"/>
<feature type="transmembrane region" description="Helical" evidence="7">
    <location>
        <begin position="143"/>
        <end position="164"/>
    </location>
</feature>
<sequence length="279" mass="31429">MAKVTKKKNLAGSVLVYVLLIGLTVLTLTPLIWMLSASLKLDKDVFSVPIQWIPADPQWSNYAKVWEKIPLLTFTFNSLKLTVLITIIQVLTSSFAAYGFAKCNFKGRNVLFLFYVATMAIPWQVYMLPQYTLMNKMHLVDTHIGYIFMQAFIPFGVFLMRQAFISIPNELLEAARIDGMSEYGIFAKIALPLSKASATTLVIFSFVTIWNDYMGPMLYFNTESKKTIQLGIKMFMGQYSTEWGLIMAVSVMALIPVFIIFLIGQKQFVQGIASSGIKG</sequence>
<dbReference type="PANTHER" id="PTHR43744:SF12">
    <property type="entry name" value="ABC TRANSPORTER PERMEASE PROTEIN MG189-RELATED"/>
    <property type="match status" value="1"/>
</dbReference>
<dbReference type="Proteomes" id="UP000005561">
    <property type="component" value="Unassembled WGS sequence"/>
</dbReference>
<dbReference type="PANTHER" id="PTHR43744">
    <property type="entry name" value="ABC TRANSPORTER PERMEASE PROTEIN MG189-RELATED-RELATED"/>
    <property type="match status" value="1"/>
</dbReference>
<dbReference type="InterPro" id="IPR000515">
    <property type="entry name" value="MetI-like"/>
</dbReference>
<dbReference type="CDD" id="cd06261">
    <property type="entry name" value="TM_PBP2"/>
    <property type="match status" value="1"/>
</dbReference>
<keyword evidence="3" id="KW-1003">Cell membrane</keyword>
<keyword evidence="10" id="KW-1185">Reference proteome</keyword>
<accession>C6LBC8</accession>
<keyword evidence="4 7" id="KW-0812">Transmembrane</keyword>
<feature type="domain" description="ABC transmembrane type-1" evidence="8">
    <location>
        <begin position="75"/>
        <end position="264"/>
    </location>
</feature>
<feature type="transmembrane region" description="Helical" evidence="7">
    <location>
        <begin position="112"/>
        <end position="131"/>
    </location>
</feature>
<organism evidence="9 10">
    <name type="scientific">Marvinbryantia formatexigens DSM 14469</name>
    <dbReference type="NCBI Taxonomy" id="478749"/>
    <lineage>
        <taxon>Bacteria</taxon>
        <taxon>Bacillati</taxon>
        <taxon>Bacillota</taxon>
        <taxon>Clostridia</taxon>
        <taxon>Lachnospirales</taxon>
        <taxon>Lachnospiraceae</taxon>
        <taxon>Marvinbryantia</taxon>
    </lineage>
</organism>
<dbReference type="EMBL" id="ACCL02000003">
    <property type="protein sequence ID" value="EET62259.1"/>
    <property type="molecule type" value="Genomic_DNA"/>
</dbReference>
<evidence type="ECO:0000256" key="2">
    <source>
        <dbReference type="ARBA" id="ARBA00022448"/>
    </source>
</evidence>
<feature type="transmembrane region" description="Helical" evidence="7">
    <location>
        <begin position="12"/>
        <end position="35"/>
    </location>
</feature>
<comment type="similarity">
    <text evidence="7">Belongs to the binding-protein-dependent transport system permease family.</text>
</comment>
<protein>
    <submittedName>
        <fullName evidence="9">ABC transporter, permease protein</fullName>
    </submittedName>
</protein>
<reference evidence="9" key="1">
    <citation type="submission" date="2009-07" db="EMBL/GenBank/DDBJ databases">
        <authorList>
            <person name="Weinstock G."/>
            <person name="Sodergren E."/>
            <person name="Clifton S."/>
            <person name="Fulton L."/>
            <person name="Fulton B."/>
            <person name="Courtney L."/>
            <person name="Fronick C."/>
            <person name="Harrison M."/>
            <person name="Strong C."/>
            <person name="Farmer C."/>
            <person name="Delahaunty K."/>
            <person name="Markovic C."/>
            <person name="Hall O."/>
            <person name="Minx P."/>
            <person name="Tomlinson C."/>
            <person name="Mitreva M."/>
            <person name="Nelson J."/>
            <person name="Hou S."/>
            <person name="Wollam A."/>
            <person name="Pepin K.H."/>
            <person name="Johnson M."/>
            <person name="Bhonagiri V."/>
            <person name="Nash W.E."/>
            <person name="Warren W."/>
            <person name="Chinwalla A."/>
            <person name="Mardis E.R."/>
            <person name="Wilson R.K."/>
        </authorList>
    </citation>
    <scope>NUCLEOTIDE SEQUENCE [LARGE SCALE GENOMIC DNA]</scope>
    <source>
        <strain evidence="9">DSM 14469</strain>
    </source>
</reference>
<name>C6LBC8_9FIRM</name>
<dbReference type="RefSeq" id="WP_006860720.1">
    <property type="nucleotide sequence ID" value="NZ_ACCL02000003.1"/>
</dbReference>
<dbReference type="GO" id="GO:0055085">
    <property type="term" value="P:transmembrane transport"/>
    <property type="evidence" value="ECO:0007669"/>
    <property type="project" value="InterPro"/>
</dbReference>
<gene>
    <name evidence="9" type="ORF">BRYFOR_05923</name>
</gene>
<evidence type="ECO:0000256" key="4">
    <source>
        <dbReference type="ARBA" id="ARBA00022692"/>
    </source>
</evidence>
<evidence type="ECO:0000313" key="10">
    <source>
        <dbReference type="Proteomes" id="UP000005561"/>
    </source>
</evidence>
<evidence type="ECO:0000256" key="3">
    <source>
        <dbReference type="ARBA" id="ARBA00022475"/>
    </source>
</evidence>
<dbReference type="PROSITE" id="PS50928">
    <property type="entry name" value="ABC_TM1"/>
    <property type="match status" value="1"/>
</dbReference>
<feature type="transmembrane region" description="Helical" evidence="7">
    <location>
        <begin position="185"/>
        <end position="210"/>
    </location>
</feature>
<keyword evidence="2 7" id="KW-0813">Transport</keyword>
<dbReference type="AlphaFoldDB" id="C6LBC8"/>
<feature type="transmembrane region" description="Helical" evidence="7">
    <location>
        <begin position="243"/>
        <end position="264"/>
    </location>
</feature>
<comment type="subcellular location">
    <subcellularLocation>
        <location evidence="1 7">Cell membrane</location>
        <topology evidence="1 7">Multi-pass membrane protein</topology>
    </subcellularLocation>
</comment>
<dbReference type="SUPFAM" id="SSF161098">
    <property type="entry name" value="MetI-like"/>
    <property type="match status" value="1"/>
</dbReference>
<evidence type="ECO:0000259" key="8">
    <source>
        <dbReference type="PROSITE" id="PS50928"/>
    </source>
</evidence>
<dbReference type="Pfam" id="PF00528">
    <property type="entry name" value="BPD_transp_1"/>
    <property type="match status" value="1"/>
</dbReference>
<dbReference type="Gene3D" id="1.10.3720.10">
    <property type="entry name" value="MetI-like"/>
    <property type="match status" value="1"/>
</dbReference>
<comment type="caution">
    <text evidence="9">The sequence shown here is derived from an EMBL/GenBank/DDBJ whole genome shotgun (WGS) entry which is preliminary data.</text>
</comment>
<evidence type="ECO:0000256" key="1">
    <source>
        <dbReference type="ARBA" id="ARBA00004651"/>
    </source>
</evidence>